<reference evidence="2" key="1">
    <citation type="submission" date="2019-12" db="EMBL/GenBank/DDBJ databases">
        <authorList>
            <person name="Scholes J."/>
        </authorList>
    </citation>
    <scope>NUCLEOTIDE SEQUENCE</scope>
</reference>
<feature type="region of interest" description="Disordered" evidence="1">
    <location>
        <begin position="1"/>
        <end position="114"/>
    </location>
</feature>
<name>A0A9N7RHV7_STRHE</name>
<evidence type="ECO:0000313" key="3">
    <source>
        <dbReference type="Proteomes" id="UP001153555"/>
    </source>
</evidence>
<dbReference type="AlphaFoldDB" id="A0A9N7RHV7"/>
<proteinExistence type="predicted"/>
<accession>A0A9N7RHV7</accession>
<keyword evidence="3" id="KW-1185">Reference proteome</keyword>
<comment type="caution">
    <text evidence="2">The sequence shown here is derived from an EMBL/GenBank/DDBJ whole genome shotgun (WGS) entry which is preliminary data.</text>
</comment>
<sequence length="132" mass="14661">MDRTLDVLEHAGDPSKRPNGGSRISSQTDSDDGLDDVPLAELAKRRYTTRRRTSLPLLQQGNQGDTLVNQDDTYDDSSSKRQTDAPERVGDRAKRTKVASRKVSHPVSDELSADLGDDIPQLRVNEIPNVRH</sequence>
<feature type="compositionally biased region" description="Basic and acidic residues" evidence="1">
    <location>
        <begin position="1"/>
        <end position="16"/>
    </location>
</feature>
<feature type="non-terminal residue" evidence="2">
    <location>
        <position position="132"/>
    </location>
</feature>
<feature type="compositionally biased region" description="Basic residues" evidence="1">
    <location>
        <begin position="94"/>
        <end position="104"/>
    </location>
</feature>
<evidence type="ECO:0000313" key="2">
    <source>
        <dbReference type="EMBL" id="CAA0831308.1"/>
    </source>
</evidence>
<dbReference type="OrthoDB" id="928481at2759"/>
<protein>
    <submittedName>
        <fullName evidence="2">Uncharacterized protein</fullName>
    </submittedName>
</protein>
<feature type="compositionally biased region" description="Polar residues" evidence="1">
    <location>
        <begin position="56"/>
        <end position="71"/>
    </location>
</feature>
<organism evidence="2 3">
    <name type="scientific">Striga hermonthica</name>
    <name type="common">Purple witchweed</name>
    <name type="synonym">Buchnera hermonthica</name>
    <dbReference type="NCBI Taxonomy" id="68872"/>
    <lineage>
        <taxon>Eukaryota</taxon>
        <taxon>Viridiplantae</taxon>
        <taxon>Streptophyta</taxon>
        <taxon>Embryophyta</taxon>
        <taxon>Tracheophyta</taxon>
        <taxon>Spermatophyta</taxon>
        <taxon>Magnoliopsida</taxon>
        <taxon>eudicotyledons</taxon>
        <taxon>Gunneridae</taxon>
        <taxon>Pentapetalae</taxon>
        <taxon>asterids</taxon>
        <taxon>lamiids</taxon>
        <taxon>Lamiales</taxon>
        <taxon>Orobanchaceae</taxon>
        <taxon>Buchnereae</taxon>
        <taxon>Striga</taxon>
    </lineage>
</organism>
<evidence type="ECO:0000256" key="1">
    <source>
        <dbReference type="SAM" id="MobiDB-lite"/>
    </source>
</evidence>
<dbReference type="EMBL" id="CACSLK010027831">
    <property type="protein sequence ID" value="CAA0831308.1"/>
    <property type="molecule type" value="Genomic_DNA"/>
</dbReference>
<gene>
    <name evidence="2" type="ORF">SHERM_26686</name>
</gene>
<feature type="non-terminal residue" evidence="2">
    <location>
        <position position="1"/>
    </location>
</feature>
<dbReference type="Proteomes" id="UP001153555">
    <property type="component" value="Unassembled WGS sequence"/>
</dbReference>
<feature type="compositionally biased region" description="Basic and acidic residues" evidence="1">
    <location>
        <begin position="77"/>
        <end position="93"/>
    </location>
</feature>